<dbReference type="InterPro" id="IPR003691">
    <property type="entry name" value="FluC"/>
</dbReference>
<evidence type="ECO:0000313" key="11">
    <source>
        <dbReference type="EMBL" id="KAK0753192.1"/>
    </source>
</evidence>
<keyword evidence="6 10" id="KW-0472">Membrane</keyword>
<comment type="similarity">
    <text evidence="7">Belongs to the fluoride channel Fluc/FEX (TC 1.A.43) family.</text>
</comment>
<feature type="region of interest" description="Disordered" evidence="9">
    <location>
        <begin position="1"/>
        <end position="69"/>
    </location>
</feature>
<gene>
    <name evidence="11" type="ORF">B0T18DRAFT_310871</name>
</gene>
<evidence type="ECO:0000256" key="7">
    <source>
        <dbReference type="ARBA" id="ARBA00035120"/>
    </source>
</evidence>
<evidence type="ECO:0000313" key="12">
    <source>
        <dbReference type="Proteomes" id="UP001172155"/>
    </source>
</evidence>
<keyword evidence="5 10" id="KW-1133">Transmembrane helix</keyword>
<feature type="compositionally biased region" description="Polar residues" evidence="9">
    <location>
        <begin position="37"/>
        <end position="46"/>
    </location>
</feature>
<feature type="transmembrane region" description="Helical" evidence="10">
    <location>
        <begin position="295"/>
        <end position="314"/>
    </location>
</feature>
<comment type="subcellular location">
    <subcellularLocation>
        <location evidence="2">Cell membrane</location>
        <topology evidence="2">Multi-pass membrane protein</topology>
    </subcellularLocation>
</comment>
<evidence type="ECO:0000256" key="3">
    <source>
        <dbReference type="ARBA" id="ARBA00022475"/>
    </source>
</evidence>
<feature type="transmembrane region" description="Helical" evidence="10">
    <location>
        <begin position="389"/>
        <end position="411"/>
    </location>
</feature>
<evidence type="ECO:0000256" key="5">
    <source>
        <dbReference type="ARBA" id="ARBA00022989"/>
    </source>
</evidence>
<evidence type="ECO:0000256" key="9">
    <source>
        <dbReference type="SAM" id="MobiDB-lite"/>
    </source>
</evidence>
<evidence type="ECO:0000256" key="2">
    <source>
        <dbReference type="ARBA" id="ARBA00004651"/>
    </source>
</evidence>
<name>A0AA40F8I5_9PEZI</name>
<evidence type="ECO:0000256" key="1">
    <source>
        <dbReference type="ARBA" id="ARBA00002598"/>
    </source>
</evidence>
<keyword evidence="12" id="KW-1185">Reference proteome</keyword>
<comment type="catalytic activity">
    <reaction evidence="8">
        <text>fluoride(in) = fluoride(out)</text>
        <dbReference type="Rhea" id="RHEA:76159"/>
        <dbReference type="ChEBI" id="CHEBI:17051"/>
    </reaction>
    <physiologicalReaction direction="left-to-right" evidence="8">
        <dbReference type="Rhea" id="RHEA:76160"/>
    </physiologicalReaction>
</comment>
<feature type="non-terminal residue" evidence="11">
    <location>
        <position position="423"/>
    </location>
</feature>
<accession>A0AA40F8I5</accession>
<proteinExistence type="inferred from homology"/>
<dbReference type="GO" id="GO:0005886">
    <property type="term" value="C:plasma membrane"/>
    <property type="evidence" value="ECO:0007669"/>
    <property type="project" value="UniProtKB-SubCell"/>
</dbReference>
<feature type="transmembrane region" description="Helical" evidence="10">
    <location>
        <begin position="105"/>
        <end position="128"/>
    </location>
</feature>
<keyword evidence="4 10" id="KW-0812">Transmembrane</keyword>
<feature type="transmembrane region" description="Helical" evidence="10">
    <location>
        <begin position="229"/>
        <end position="257"/>
    </location>
</feature>
<feature type="non-terminal residue" evidence="11">
    <location>
        <position position="1"/>
    </location>
</feature>
<comment type="function">
    <text evidence="1">Fluoride channel required for the rapid expulsion of cytoplasmic fluoride.</text>
</comment>
<sequence length="423" mass="45213">SDGYNVPASYTNFDDGAAPPLRTTAAEEAQEPISGPRDSSSTTYNVPDSYAGLDEAADPFPVQHADEESVYHDTLERIRTREWPSEEDQPTSPTLQEKPPPVSRLLTQTYTISYLILFSILGTLARLALQSLNTYPGTPIIFPSLWPNFAGCLLMGFFSEHRKATTPPAPPPSTTPNKKPSPLHLGLTTGFCGSLTSFSSFVRDLFLALSNDLPPSTPRNGGYSLASVLAVLITTLSVSLSALFLGAHFCLALAPFLPSRSKTRYLDPLAIPLAFLAWLAALLLCILPPTPSWRGAVAFALLFAPLGCLARFWVSLGLNGRIPSFPLGTFTVNIAGTAVLGIAWDLAHVPVGGTVGCAMLQGVEDGFCGCLTTVSTWVVELVGRRRRHAYVYGGTSVGVGLGVLVAVMGGLRWSDGWRGLECV</sequence>
<dbReference type="PANTHER" id="PTHR28259:SF1">
    <property type="entry name" value="FLUORIDE EXPORT PROTEIN 1-RELATED"/>
    <property type="match status" value="1"/>
</dbReference>
<dbReference type="EMBL" id="JAUKUD010000001">
    <property type="protein sequence ID" value="KAK0753192.1"/>
    <property type="molecule type" value="Genomic_DNA"/>
</dbReference>
<dbReference type="AlphaFoldDB" id="A0AA40F8I5"/>
<dbReference type="Pfam" id="PF02537">
    <property type="entry name" value="CRCB"/>
    <property type="match status" value="2"/>
</dbReference>
<feature type="transmembrane region" description="Helical" evidence="10">
    <location>
        <begin position="140"/>
        <end position="158"/>
    </location>
</feature>
<organism evidence="11 12">
    <name type="scientific">Schizothecium vesticola</name>
    <dbReference type="NCBI Taxonomy" id="314040"/>
    <lineage>
        <taxon>Eukaryota</taxon>
        <taxon>Fungi</taxon>
        <taxon>Dikarya</taxon>
        <taxon>Ascomycota</taxon>
        <taxon>Pezizomycotina</taxon>
        <taxon>Sordariomycetes</taxon>
        <taxon>Sordariomycetidae</taxon>
        <taxon>Sordariales</taxon>
        <taxon>Schizotheciaceae</taxon>
        <taxon>Schizothecium</taxon>
    </lineage>
</organism>
<comment type="caution">
    <text evidence="11">The sequence shown here is derived from an EMBL/GenBank/DDBJ whole genome shotgun (WGS) entry which is preliminary data.</text>
</comment>
<evidence type="ECO:0000256" key="10">
    <source>
        <dbReference type="SAM" id="Phobius"/>
    </source>
</evidence>
<dbReference type="Proteomes" id="UP001172155">
    <property type="component" value="Unassembled WGS sequence"/>
</dbReference>
<dbReference type="GO" id="GO:1903425">
    <property type="term" value="F:fluoride transmembrane transporter activity"/>
    <property type="evidence" value="ECO:0007669"/>
    <property type="project" value="TreeGrafter"/>
</dbReference>
<evidence type="ECO:0000256" key="8">
    <source>
        <dbReference type="ARBA" id="ARBA00035585"/>
    </source>
</evidence>
<protein>
    <submittedName>
        <fullName evidence="11">CrcB-like protein-domain-containing protein</fullName>
    </submittedName>
</protein>
<keyword evidence="3" id="KW-1003">Cell membrane</keyword>
<feature type="transmembrane region" description="Helical" evidence="10">
    <location>
        <begin position="269"/>
        <end position="289"/>
    </location>
</feature>
<dbReference type="PANTHER" id="PTHR28259">
    <property type="entry name" value="FLUORIDE EXPORT PROTEIN 1-RELATED"/>
    <property type="match status" value="1"/>
</dbReference>
<evidence type="ECO:0000256" key="4">
    <source>
        <dbReference type="ARBA" id="ARBA00022692"/>
    </source>
</evidence>
<evidence type="ECO:0000256" key="6">
    <source>
        <dbReference type="ARBA" id="ARBA00023136"/>
    </source>
</evidence>
<feature type="region of interest" description="Disordered" evidence="9">
    <location>
        <begin position="81"/>
        <end position="102"/>
    </location>
</feature>
<reference evidence="11" key="1">
    <citation type="submission" date="2023-06" db="EMBL/GenBank/DDBJ databases">
        <title>Genome-scale phylogeny and comparative genomics of the fungal order Sordariales.</title>
        <authorList>
            <consortium name="Lawrence Berkeley National Laboratory"/>
            <person name="Hensen N."/>
            <person name="Bonometti L."/>
            <person name="Westerberg I."/>
            <person name="Brannstrom I.O."/>
            <person name="Guillou S."/>
            <person name="Cros-Aarteil S."/>
            <person name="Calhoun S."/>
            <person name="Haridas S."/>
            <person name="Kuo A."/>
            <person name="Mondo S."/>
            <person name="Pangilinan J."/>
            <person name="Riley R."/>
            <person name="LaButti K."/>
            <person name="Andreopoulos B."/>
            <person name="Lipzen A."/>
            <person name="Chen C."/>
            <person name="Yanf M."/>
            <person name="Daum C."/>
            <person name="Ng V."/>
            <person name="Clum A."/>
            <person name="Steindorff A."/>
            <person name="Ohm R."/>
            <person name="Martin F."/>
            <person name="Silar P."/>
            <person name="Natvig D."/>
            <person name="Lalanne C."/>
            <person name="Gautier V."/>
            <person name="Ament-velasquez S.L."/>
            <person name="Kruys A."/>
            <person name="Hutchinson M.I."/>
            <person name="Powell A.J."/>
            <person name="Barry K."/>
            <person name="Miller A.N."/>
            <person name="Grigoriev I.V."/>
            <person name="Debuchy R."/>
            <person name="Gladieux P."/>
            <person name="Thoren M.H."/>
            <person name="Johannesson H."/>
        </authorList>
    </citation>
    <scope>NUCLEOTIDE SEQUENCE</scope>
    <source>
        <strain evidence="11">SMH3187-1</strain>
    </source>
</reference>